<dbReference type="OrthoDB" id="6195523at2"/>
<dbReference type="AlphaFoldDB" id="C5CLC9"/>
<evidence type="ECO:0000256" key="1">
    <source>
        <dbReference type="SAM" id="MobiDB-lite"/>
    </source>
</evidence>
<gene>
    <name evidence="2" type="ordered locus">Vapar_0666</name>
</gene>
<feature type="region of interest" description="Disordered" evidence="1">
    <location>
        <begin position="99"/>
        <end position="127"/>
    </location>
</feature>
<dbReference type="EMBL" id="CP001635">
    <property type="protein sequence ID" value="ACS17324.1"/>
    <property type="molecule type" value="Genomic_DNA"/>
</dbReference>
<organism evidence="2">
    <name type="scientific">Variovorax paradoxus (strain S110)</name>
    <dbReference type="NCBI Taxonomy" id="543728"/>
    <lineage>
        <taxon>Bacteria</taxon>
        <taxon>Pseudomonadati</taxon>
        <taxon>Pseudomonadota</taxon>
        <taxon>Betaproteobacteria</taxon>
        <taxon>Burkholderiales</taxon>
        <taxon>Comamonadaceae</taxon>
        <taxon>Variovorax</taxon>
    </lineage>
</organism>
<proteinExistence type="predicted"/>
<sequence>MSLQGTDPRMIEALEGASSLQLYQLKALIEGMLADPRRGIAARANLHLGQPVHFVDFRDGQMRRGKIIAMRDTQATVLEEGTKRTWKIPCLAMQGYHGAERRDEQAPYEPPPEPTRATSHAREFQRGDTATFDDRDGRNITGVIVRINQRTATLATGDGVTWRVPFHALRQVLDV</sequence>
<name>C5CLC9_VARPS</name>
<accession>C5CLC9</accession>
<protein>
    <submittedName>
        <fullName evidence="2">Uncharacterized protein</fullName>
    </submittedName>
</protein>
<dbReference type="KEGG" id="vap:Vapar_0666"/>
<reference evidence="2" key="1">
    <citation type="submission" date="2009-06" db="EMBL/GenBank/DDBJ databases">
        <title>Complete sequence of chromosome 1 of Variovorax paradoxus S110.</title>
        <authorList>
            <consortium name="US DOE Joint Genome Institute"/>
            <person name="Lucas S."/>
            <person name="Copeland A."/>
            <person name="Lapidus A."/>
            <person name="Glavina del Rio T."/>
            <person name="Tice H."/>
            <person name="Bruce D."/>
            <person name="Goodwin L."/>
            <person name="Pitluck S."/>
            <person name="Chertkov O."/>
            <person name="Brettin T."/>
            <person name="Detter J.C."/>
            <person name="Han C."/>
            <person name="Larimer F."/>
            <person name="Land M."/>
            <person name="Hauser L."/>
            <person name="Kyrpides N."/>
            <person name="Ovchinnikova G."/>
            <person name="Orwin P."/>
            <person name="Leadbetter J.R."/>
            <person name="Spain J.C."/>
            <person name="Han J.I."/>
        </authorList>
    </citation>
    <scope>NUCLEOTIDE SEQUENCE</scope>
    <source>
        <strain evidence="2">S110</strain>
    </source>
</reference>
<evidence type="ECO:0000313" key="2">
    <source>
        <dbReference type="EMBL" id="ACS17324.1"/>
    </source>
</evidence>
<dbReference type="STRING" id="543728.Vapar_0666"/>
<dbReference type="HOGENOM" id="CLU_129779_0_0_4"/>